<dbReference type="InParanoid" id="A0A4V1M488"/>
<evidence type="ECO:0008006" key="8">
    <source>
        <dbReference type="Google" id="ProtNLM"/>
    </source>
</evidence>
<feature type="binding site" evidence="5">
    <location>
        <position position="627"/>
    </location>
    <ligand>
        <name>Fe cation</name>
        <dbReference type="ChEBI" id="CHEBI:24875"/>
        <note>catalytic</note>
    </ligand>
</feature>
<evidence type="ECO:0000256" key="3">
    <source>
        <dbReference type="ARBA" id="ARBA00023002"/>
    </source>
</evidence>
<dbReference type="EMBL" id="SDIL01000030">
    <property type="protein sequence ID" value="RXK39517.1"/>
    <property type="molecule type" value="Genomic_DNA"/>
</dbReference>
<dbReference type="InterPro" id="IPR004294">
    <property type="entry name" value="Carotenoid_Oase"/>
</dbReference>
<evidence type="ECO:0000256" key="2">
    <source>
        <dbReference type="ARBA" id="ARBA00022723"/>
    </source>
</evidence>
<dbReference type="PANTHER" id="PTHR10543">
    <property type="entry name" value="BETA-CAROTENE DIOXYGENASE"/>
    <property type="match status" value="1"/>
</dbReference>
<feature type="binding site" evidence="5">
    <location>
        <position position="251"/>
    </location>
    <ligand>
        <name>Fe cation</name>
        <dbReference type="ChEBI" id="CHEBI:24875"/>
        <note>catalytic</note>
    </ligand>
</feature>
<comment type="similarity">
    <text evidence="1">Belongs to the carotenoid oxygenase family.</text>
</comment>
<gene>
    <name evidence="6" type="ORF">M231_03186</name>
</gene>
<evidence type="ECO:0000256" key="5">
    <source>
        <dbReference type="PIRSR" id="PIRSR604294-1"/>
    </source>
</evidence>
<accession>A0A4V1M488</accession>
<dbReference type="PANTHER" id="PTHR10543:SF89">
    <property type="entry name" value="CAROTENOID 9,10(9',10')-CLEAVAGE DIOXYGENASE 1"/>
    <property type="match status" value="1"/>
</dbReference>
<dbReference type="Pfam" id="PF03055">
    <property type="entry name" value="RPE65"/>
    <property type="match status" value="1"/>
</dbReference>
<evidence type="ECO:0000256" key="1">
    <source>
        <dbReference type="ARBA" id="ARBA00006787"/>
    </source>
</evidence>
<evidence type="ECO:0000313" key="7">
    <source>
        <dbReference type="Proteomes" id="UP000289152"/>
    </source>
</evidence>
<proteinExistence type="inferred from homology"/>
<dbReference type="Proteomes" id="UP000289152">
    <property type="component" value="Unassembled WGS sequence"/>
</dbReference>
<name>A0A4V1M488_TREME</name>
<reference evidence="6 7" key="1">
    <citation type="submission" date="2016-06" db="EMBL/GenBank/DDBJ databases">
        <title>Evolution of pathogenesis and genome organization in the Tremellales.</title>
        <authorList>
            <person name="Cuomo C."/>
            <person name="Litvintseva A."/>
            <person name="Heitman J."/>
            <person name="Chen Y."/>
            <person name="Sun S."/>
            <person name="Springer D."/>
            <person name="Dromer F."/>
            <person name="Young S."/>
            <person name="Zeng Q."/>
            <person name="Chapman S."/>
            <person name="Gujja S."/>
            <person name="Saif S."/>
            <person name="Birren B."/>
        </authorList>
    </citation>
    <scope>NUCLEOTIDE SEQUENCE [LARGE SCALE GENOMIC DNA]</scope>
    <source>
        <strain evidence="6 7">ATCC 28783</strain>
    </source>
</reference>
<keyword evidence="4 5" id="KW-0408">Iron</keyword>
<evidence type="ECO:0000256" key="4">
    <source>
        <dbReference type="ARBA" id="ARBA00023004"/>
    </source>
</evidence>
<dbReference type="STRING" id="5217.A0A4V1M488"/>
<dbReference type="VEuPathDB" id="FungiDB:TREMEDRAFT_30937"/>
<feature type="binding site" evidence="5">
    <location>
        <position position="301"/>
    </location>
    <ligand>
        <name>Fe cation</name>
        <dbReference type="ChEBI" id="CHEBI:24875"/>
        <note>catalytic</note>
    </ligand>
</feature>
<dbReference type="GO" id="GO:0046872">
    <property type="term" value="F:metal ion binding"/>
    <property type="evidence" value="ECO:0007669"/>
    <property type="project" value="UniProtKB-KW"/>
</dbReference>
<feature type="binding site" evidence="5">
    <location>
        <position position="372"/>
    </location>
    <ligand>
        <name>Fe cation</name>
        <dbReference type="ChEBI" id="CHEBI:24875"/>
        <note>catalytic</note>
    </ligand>
</feature>
<comment type="cofactor">
    <cofactor evidence="5">
        <name>Fe(2+)</name>
        <dbReference type="ChEBI" id="CHEBI:29033"/>
    </cofactor>
    <text evidence="5">Binds 1 Fe(2+) ion per subunit.</text>
</comment>
<protein>
    <recommendedName>
        <fullName evidence="8">Carotenoid oxygenase</fullName>
    </recommendedName>
</protein>
<comment type="caution">
    <text evidence="6">The sequence shown here is derived from an EMBL/GenBank/DDBJ whole genome shotgun (WGS) entry which is preliminary data.</text>
</comment>
<keyword evidence="7" id="KW-1185">Reference proteome</keyword>
<keyword evidence="2 5" id="KW-0479">Metal-binding</keyword>
<dbReference type="AlphaFoldDB" id="A0A4V1M488"/>
<sequence length="746" mass="83237">MSTSEASTTNDLHPFLRGNFAPVTEEYISHPCPVTHGSIPSELLGGQYIRNGGNPVYPPHKGRHYHWFDGDGMLHGVLMPTDPDSSPMYTNRHLATPLLDMTLLILRSPIPSIALLILPLSSLHRQISAIVTAFILAIRGRLGVLSVANTNVIWWGQGLGIEAGEEAKMENGSKTIGIEQQSCQYVNDHRLLATCESGPPLEVRLPELETVGWDRLVDSKSGEDLARRRGRSGWWTRFGLPRVQEDWMTAHPRIDPIDGSLLFYSTNMFEPPHARYSVIDRKGQHLVWKEGIDIGRAKMMHDFAATRSHTILLNLPLTLSPSNLFSLPPLPLIHFDRSLPSEFIIFPRLLGAAKKTREVFRFVDPEPCLIFHTANAWDEYVCDRPVAINMLACRFKSAKLVYSVGAVEIPKAEKVAGEDDVVQLHYYRFEMPTFVFSASTTPGNITHSFPLSAIPFEFPTVTPDKAMSAARYVYGCTMGEGSFDERLGGAAKVDCLVKMDVGTLVDRGRARGSGNVSRPVDERSSSQILSDWATGKKGPIEIFQLPPKWYAQEPRFVPRNGTDLSEDDGYLISYVYDESYIDKHGTPSNAPNAGSEFWVIDAKTMGSGMSAVICRIKLPQRVPYGLHGAWLPSQLIQRQRPSSTPRVPQRLLQDKLAESRMRHFASILFDRIPKRDKPLLERVMLSVLWPGAVCGLVLGMVEVMAIWASEDGIDRTTPLFQESVVYDSPFPWPQVSHSSHHVVVAE</sequence>
<dbReference type="GO" id="GO:0010436">
    <property type="term" value="F:carotenoid dioxygenase activity"/>
    <property type="evidence" value="ECO:0007669"/>
    <property type="project" value="TreeGrafter"/>
</dbReference>
<dbReference type="GO" id="GO:0016121">
    <property type="term" value="P:carotene catabolic process"/>
    <property type="evidence" value="ECO:0007669"/>
    <property type="project" value="TreeGrafter"/>
</dbReference>
<keyword evidence="3" id="KW-0560">Oxidoreductase</keyword>
<organism evidence="6 7">
    <name type="scientific">Tremella mesenterica</name>
    <name type="common">Jelly fungus</name>
    <dbReference type="NCBI Taxonomy" id="5217"/>
    <lineage>
        <taxon>Eukaryota</taxon>
        <taxon>Fungi</taxon>
        <taxon>Dikarya</taxon>
        <taxon>Basidiomycota</taxon>
        <taxon>Agaricomycotina</taxon>
        <taxon>Tremellomycetes</taxon>
        <taxon>Tremellales</taxon>
        <taxon>Tremellaceae</taxon>
        <taxon>Tremella</taxon>
    </lineage>
</organism>
<dbReference type="OrthoDB" id="1069523at2759"/>
<evidence type="ECO:0000313" key="6">
    <source>
        <dbReference type="EMBL" id="RXK39517.1"/>
    </source>
</evidence>